<dbReference type="KEGG" id="sfc:Spiaf_0994"/>
<dbReference type="PROSITE" id="PS51257">
    <property type="entry name" value="PROKAR_LIPOPROTEIN"/>
    <property type="match status" value="1"/>
</dbReference>
<dbReference type="AlphaFoldDB" id="H9UHT9"/>
<dbReference type="Pfam" id="PF00128">
    <property type="entry name" value="Alpha-amylase"/>
    <property type="match status" value="1"/>
</dbReference>
<dbReference type="EMBL" id="CP003282">
    <property type="protein sequence ID" value="AFG37082.1"/>
    <property type="molecule type" value="Genomic_DNA"/>
</dbReference>
<proteinExistence type="predicted"/>
<dbReference type="RefSeq" id="WP_014455077.1">
    <property type="nucleotide sequence ID" value="NC_017098.1"/>
</dbReference>
<name>H9UHT9_SPIAZ</name>
<keyword evidence="2 5" id="KW-0326">Glycosidase</keyword>
<dbReference type="Gene3D" id="3.20.20.80">
    <property type="entry name" value="Glycosidases"/>
    <property type="match status" value="1"/>
</dbReference>
<evidence type="ECO:0000259" key="4">
    <source>
        <dbReference type="SMART" id="SM00642"/>
    </source>
</evidence>
<dbReference type="SUPFAM" id="SSF51445">
    <property type="entry name" value="(Trans)glycosidases"/>
    <property type="match status" value="1"/>
</dbReference>
<dbReference type="GO" id="GO:0005975">
    <property type="term" value="P:carbohydrate metabolic process"/>
    <property type="evidence" value="ECO:0007669"/>
    <property type="project" value="InterPro"/>
</dbReference>
<organism evidence="5 6">
    <name type="scientific">Spirochaeta africana (strain ATCC 700263 / DSM 8902 / Z-7692)</name>
    <dbReference type="NCBI Taxonomy" id="889378"/>
    <lineage>
        <taxon>Bacteria</taxon>
        <taxon>Pseudomonadati</taxon>
        <taxon>Spirochaetota</taxon>
        <taxon>Spirochaetia</taxon>
        <taxon>Spirochaetales</taxon>
        <taxon>Spirochaetaceae</taxon>
        <taxon>Spirochaeta</taxon>
    </lineage>
</organism>
<sequence length="623" mass="70008">MQNRFTTRNIAAVFCTLAAAAMLAAGCATAPEPDTAIPVNFTHNPESPVHVSMADDMLSIRFQAGRDSVHTAVLFDSTGQHYQLHRQLTPSPRHEIWRAAVHPAVESYHIMVVDHDGSTERHGPFQVPEELFAALDWVGTSVGYQIFPERFYNGDPALIELALEDEAYNYKYPDFIDWEPILMDDWGGEITDIHGTHQYFGGDVPGIIEKLDYLADLGVSFLYLNPINRSGSAHGYDAVDFMSPAPNFGDEDTVRQLISAAADRGIRVMWDFVPNHVGVGFWAFQNAIAEGGHETDYWQWFRFTVDPGTEIQAGNPRQYDSWWDFGSLPELETRNEQVFNHLMDAARYWTELGFAGVRIDVPNEIVNREEFFSALRQTVREIDPQNYIVGEIWQRDASWLQGDMFDSLMNYAVGRDAIRHFASGDLLASAVSSRIQQVYAAYPEASTAMQFNLISSHDTERLLTSMGGGDLGDQPSDTSRQRQQLAAAMMYALPGVPVTYMGDEMGFTGSQQQDRQRYPLQWDTAHQPTVEFYRELGELKHALPGLQSAVIREFTDHSSLIGFMRGEPGSEHELLAVFNQSADSAVGYPLPAGTWRDVRSGQEFSGEAEIEQLGWRYLVRTTD</sequence>
<gene>
    <name evidence="5" type="ordered locus">Spiaf_0994</name>
</gene>
<dbReference type="PANTHER" id="PTHR10357:SF210">
    <property type="entry name" value="MALTODEXTRIN GLUCOSIDASE"/>
    <property type="match status" value="1"/>
</dbReference>
<dbReference type="PANTHER" id="PTHR10357">
    <property type="entry name" value="ALPHA-AMYLASE FAMILY MEMBER"/>
    <property type="match status" value="1"/>
</dbReference>
<dbReference type="SMART" id="SM00642">
    <property type="entry name" value="Aamy"/>
    <property type="match status" value="1"/>
</dbReference>
<dbReference type="HOGENOM" id="CLU_006462_6_4_12"/>
<evidence type="ECO:0000256" key="2">
    <source>
        <dbReference type="ARBA" id="ARBA00023295"/>
    </source>
</evidence>
<dbReference type="Proteomes" id="UP000007383">
    <property type="component" value="Chromosome"/>
</dbReference>
<feature type="signal peptide" evidence="3">
    <location>
        <begin position="1"/>
        <end position="30"/>
    </location>
</feature>
<evidence type="ECO:0000256" key="3">
    <source>
        <dbReference type="SAM" id="SignalP"/>
    </source>
</evidence>
<keyword evidence="6" id="KW-1185">Reference proteome</keyword>
<evidence type="ECO:0000313" key="6">
    <source>
        <dbReference type="Proteomes" id="UP000007383"/>
    </source>
</evidence>
<dbReference type="eggNOG" id="COG0366">
    <property type="taxonomic scope" value="Bacteria"/>
</dbReference>
<accession>H9UHT9</accession>
<dbReference type="Gene3D" id="3.90.400.10">
    <property type="entry name" value="Oligo-1,6-glucosidase, Domain 2"/>
    <property type="match status" value="1"/>
</dbReference>
<dbReference type="PATRIC" id="fig|889378.3.peg.999"/>
<dbReference type="InterPro" id="IPR017853">
    <property type="entry name" value="GH"/>
</dbReference>
<dbReference type="STRING" id="889378.Spiaf_0994"/>
<keyword evidence="1" id="KW-0378">Hydrolase</keyword>
<dbReference type="GO" id="GO:0016798">
    <property type="term" value="F:hydrolase activity, acting on glycosyl bonds"/>
    <property type="evidence" value="ECO:0007669"/>
    <property type="project" value="UniProtKB-KW"/>
</dbReference>
<dbReference type="OrthoDB" id="9805159at2"/>
<dbReference type="InterPro" id="IPR006047">
    <property type="entry name" value="GH13_cat_dom"/>
</dbReference>
<evidence type="ECO:0000313" key="5">
    <source>
        <dbReference type="EMBL" id="AFG37082.1"/>
    </source>
</evidence>
<reference evidence="6" key="1">
    <citation type="journal article" date="2013" name="Stand. Genomic Sci.">
        <title>Complete genome sequence of the halophilic bacterium Spirochaeta africana type strain (Z-7692(T)) from the alkaline Lake Magadi in the East African Rift.</title>
        <authorList>
            <person name="Liolos K."/>
            <person name="Abt B."/>
            <person name="Scheuner C."/>
            <person name="Teshima H."/>
            <person name="Held B."/>
            <person name="Lapidus A."/>
            <person name="Nolan M."/>
            <person name="Lucas S."/>
            <person name="Deshpande S."/>
            <person name="Cheng J.F."/>
            <person name="Tapia R."/>
            <person name="Goodwin L.A."/>
            <person name="Pitluck S."/>
            <person name="Pagani I."/>
            <person name="Ivanova N."/>
            <person name="Mavromatis K."/>
            <person name="Mikhailova N."/>
            <person name="Huntemann M."/>
            <person name="Pati A."/>
            <person name="Chen A."/>
            <person name="Palaniappan K."/>
            <person name="Land M."/>
            <person name="Rohde M."/>
            <person name="Tindall B.J."/>
            <person name="Detter J.C."/>
            <person name="Goker M."/>
            <person name="Bristow J."/>
            <person name="Eisen J.A."/>
            <person name="Markowitz V."/>
            <person name="Hugenholtz P."/>
            <person name="Woyke T."/>
            <person name="Klenk H.P."/>
            <person name="Kyrpides N.C."/>
        </authorList>
    </citation>
    <scope>NUCLEOTIDE SEQUENCE</scope>
    <source>
        <strain evidence="6">ATCC 700263 / DSM 8902 / Z-7692</strain>
    </source>
</reference>
<dbReference type="CDD" id="cd11338">
    <property type="entry name" value="AmyAc_CMD"/>
    <property type="match status" value="1"/>
</dbReference>
<feature type="domain" description="Glycosyl hydrolase family 13 catalytic" evidence="4">
    <location>
        <begin position="145"/>
        <end position="540"/>
    </location>
</feature>
<feature type="chain" id="PRO_5003623599" evidence="3">
    <location>
        <begin position="31"/>
        <end position="623"/>
    </location>
</feature>
<protein>
    <submittedName>
        <fullName evidence="5">Glycosidase</fullName>
    </submittedName>
</protein>
<keyword evidence="3" id="KW-0732">Signal</keyword>
<dbReference type="InterPro" id="IPR045857">
    <property type="entry name" value="O16G_dom_2"/>
</dbReference>
<evidence type="ECO:0000256" key="1">
    <source>
        <dbReference type="ARBA" id="ARBA00022801"/>
    </source>
</evidence>